<sequence>MFSNRRNSQKPNDELLAQFKASFPEVGPSSQASQPSQPSRASAAPSQTSMEALDVAMHSRDHFGGDDLKDLDPTPRGSNEQWRFTPSLMDPNSFAFSSFANQPPGYYTPTPGGTNTLYHNQAGDLHTPGFSMGLGTPLSMPTSENAIHVGQQSGAPMHDFHGMAPQVFHNPNPFTMQQHHSFAPHHFTHQPDMFHGMEQHHEESHMDQMHSDVEMHERSPVMSFPHQPQTFETTMRPPPVQQSNENFRFHVTLNAPTAMVKQADEIPVTYLNKGQAYSVSIVDSAPNPTLSGPVKYRTFLRIAFEDEQQRQRPAACWQLWKEGRGSNEAHHRGGRLQAVEFVDPSQVGIGDTSGRPSMELDSASFDGFSIVWSPASSSSAECSIPVRFNFLSTDFSHSKGVKGIPVRLTAKTEIYNPQQAPAPQSPGSEICYCKVKLFRDHGAERKLSNDIAHVKKSIDKMKQQIAQAESGMKDFGKRKRTSSISKQSSNSRPGKAPKHKRTWSMSSASSSSNRQPEEDLHLKLATLQDMFTSTRPASVLYLRGDELDDPDMHPVHLTGEPQDLTKIETGDATMWERQSNTGPTSSIVSPTLSVDSLHSGSQEALRRSSGFTQPTPFGPHSRVSSNEWRSMPQTATSDLQPTAPLGAVAEGPVKVPKTGSSGEQASLSGWIEALGVDFSYQPPPERAVKPVACFYVQSRPAGKTQSDNYYRAVYLMQRTLKDLVNGIASKCEIEPTSVMRTLRVTQKGLSIILDDETVREIPEGQDMVVEIVDLQPHSPMKREWDAGPTDVQVDGDMAIIANVHTEGHELRLLF</sequence>
<feature type="compositionally biased region" description="Polar residues" evidence="6">
    <location>
        <begin position="482"/>
        <end position="492"/>
    </location>
</feature>
<dbReference type="Pfam" id="PF04516">
    <property type="entry name" value="CP2"/>
    <property type="match status" value="1"/>
</dbReference>
<dbReference type="InterPro" id="IPR057520">
    <property type="entry name" value="GRHL1/CP2_C"/>
</dbReference>
<feature type="compositionally biased region" description="Basic and acidic residues" evidence="6">
    <location>
        <begin position="57"/>
        <end position="73"/>
    </location>
</feature>
<keyword evidence="3" id="KW-0238">DNA-binding</keyword>
<evidence type="ECO:0000256" key="1">
    <source>
        <dbReference type="ARBA" id="ARBA00004123"/>
    </source>
</evidence>
<gene>
    <name evidence="8" type="ORF">K402DRAFT_423116</name>
</gene>
<feature type="region of interest" description="Disordered" evidence="6">
    <location>
        <begin position="462"/>
        <end position="518"/>
    </location>
</feature>
<dbReference type="InterPro" id="IPR040167">
    <property type="entry name" value="TF_CP2-like"/>
</dbReference>
<organism evidence="8 9">
    <name type="scientific">Aulographum hederae CBS 113979</name>
    <dbReference type="NCBI Taxonomy" id="1176131"/>
    <lineage>
        <taxon>Eukaryota</taxon>
        <taxon>Fungi</taxon>
        <taxon>Dikarya</taxon>
        <taxon>Ascomycota</taxon>
        <taxon>Pezizomycotina</taxon>
        <taxon>Dothideomycetes</taxon>
        <taxon>Pleosporomycetidae</taxon>
        <taxon>Aulographales</taxon>
        <taxon>Aulographaceae</taxon>
    </lineage>
</organism>
<keyword evidence="5" id="KW-0539">Nucleus</keyword>
<dbReference type="InterPro" id="IPR007604">
    <property type="entry name" value="CP2"/>
</dbReference>
<accession>A0A6G1GTA2</accession>
<evidence type="ECO:0000259" key="7">
    <source>
        <dbReference type="PROSITE" id="PS51968"/>
    </source>
</evidence>
<dbReference type="Proteomes" id="UP000800041">
    <property type="component" value="Unassembled WGS sequence"/>
</dbReference>
<keyword evidence="4" id="KW-0804">Transcription</keyword>
<proteinExistence type="predicted"/>
<evidence type="ECO:0000256" key="4">
    <source>
        <dbReference type="ARBA" id="ARBA00023163"/>
    </source>
</evidence>
<protein>
    <recommendedName>
        <fullName evidence="7">Grh/CP2 DB domain-containing protein</fullName>
    </recommendedName>
</protein>
<feature type="compositionally biased region" description="Low complexity" evidence="6">
    <location>
        <begin position="28"/>
        <end position="47"/>
    </location>
</feature>
<dbReference type="OrthoDB" id="7680836at2759"/>
<evidence type="ECO:0000313" key="8">
    <source>
        <dbReference type="EMBL" id="KAF1984034.1"/>
    </source>
</evidence>
<keyword evidence="2" id="KW-0805">Transcription regulation</keyword>
<feature type="domain" description="Grh/CP2 DB" evidence="7">
    <location>
        <begin position="245"/>
        <end position="501"/>
    </location>
</feature>
<evidence type="ECO:0000256" key="5">
    <source>
        <dbReference type="ARBA" id="ARBA00023242"/>
    </source>
</evidence>
<dbReference type="PROSITE" id="PS51968">
    <property type="entry name" value="GRH_CP2_DB"/>
    <property type="match status" value="1"/>
</dbReference>
<evidence type="ECO:0000256" key="6">
    <source>
        <dbReference type="SAM" id="MobiDB-lite"/>
    </source>
</evidence>
<dbReference type="GO" id="GO:0001228">
    <property type="term" value="F:DNA-binding transcription activator activity, RNA polymerase II-specific"/>
    <property type="evidence" value="ECO:0007669"/>
    <property type="project" value="TreeGrafter"/>
</dbReference>
<name>A0A6G1GTA2_9PEZI</name>
<dbReference type="PANTHER" id="PTHR11037">
    <property type="entry name" value="TRANSCRIPTION FACTOR CP2"/>
    <property type="match status" value="1"/>
</dbReference>
<feature type="region of interest" description="Disordered" evidence="6">
    <location>
        <begin position="1"/>
        <end position="86"/>
    </location>
</feature>
<evidence type="ECO:0000313" key="9">
    <source>
        <dbReference type="Proteomes" id="UP000800041"/>
    </source>
</evidence>
<dbReference type="AlphaFoldDB" id="A0A6G1GTA2"/>
<keyword evidence="9" id="KW-1185">Reference proteome</keyword>
<feature type="region of interest" description="Disordered" evidence="6">
    <location>
        <begin position="595"/>
        <end position="635"/>
    </location>
</feature>
<evidence type="ECO:0000256" key="2">
    <source>
        <dbReference type="ARBA" id="ARBA00023015"/>
    </source>
</evidence>
<reference evidence="8" key="1">
    <citation type="journal article" date="2020" name="Stud. Mycol.">
        <title>101 Dothideomycetes genomes: a test case for predicting lifestyles and emergence of pathogens.</title>
        <authorList>
            <person name="Haridas S."/>
            <person name="Albert R."/>
            <person name="Binder M."/>
            <person name="Bloem J."/>
            <person name="Labutti K."/>
            <person name="Salamov A."/>
            <person name="Andreopoulos B."/>
            <person name="Baker S."/>
            <person name="Barry K."/>
            <person name="Bills G."/>
            <person name="Bluhm B."/>
            <person name="Cannon C."/>
            <person name="Castanera R."/>
            <person name="Culley D."/>
            <person name="Daum C."/>
            <person name="Ezra D."/>
            <person name="Gonzalez J."/>
            <person name="Henrissat B."/>
            <person name="Kuo A."/>
            <person name="Liang C."/>
            <person name="Lipzen A."/>
            <person name="Lutzoni F."/>
            <person name="Magnuson J."/>
            <person name="Mondo S."/>
            <person name="Nolan M."/>
            <person name="Ohm R."/>
            <person name="Pangilinan J."/>
            <person name="Park H.-J."/>
            <person name="Ramirez L."/>
            <person name="Alfaro M."/>
            <person name="Sun H."/>
            <person name="Tritt A."/>
            <person name="Yoshinaga Y."/>
            <person name="Zwiers L.-H."/>
            <person name="Turgeon B."/>
            <person name="Goodwin S."/>
            <person name="Spatafora J."/>
            <person name="Crous P."/>
            <person name="Grigoriev I."/>
        </authorList>
    </citation>
    <scope>NUCLEOTIDE SEQUENCE</scope>
    <source>
        <strain evidence="8">CBS 113979</strain>
    </source>
</reference>
<dbReference type="GO" id="GO:0000978">
    <property type="term" value="F:RNA polymerase II cis-regulatory region sequence-specific DNA binding"/>
    <property type="evidence" value="ECO:0007669"/>
    <property type="project" value="TreeGrafter"/>
</dbReference>
<dbReference type="Pfam" id="PF25416">
    <property type="entry name" value="GRHL1_C"/>
    <property type="match status" value="1"/>
</dbReference>
<dbReference type="GO" id="GO:0005634">
    <property type="term" value="C:nucleus"/>
    <property type="evidence" value="ECO:0007669"/>
    <property type="project" value="UniProtKB-SubCell"/>
</dbReference>
<evidence type="ECO:0000256" key="3">
    <source>
        <dbReference type="ARBA" id="ARBA00023125"/>
    </source>
</evidence>
<dbReference type="EMBL" id="ML977170">
    <property type="protein sequence ID" value="KAF1984034.1"/>
    <property type="molecule type" value="Genomic_DNA"/>
</dbReference>
<feature type="compositionally biased region" description="Polar residues" evidence="6">
    <location>
        <begin position="622"/>
        <end position="635"/>
    </location>
</feature>
<feature type="compositionally biased region" description="Polar residues" evidence="6">
    <location>
        <begin position="1"/>
        <end position="10"/>
    </location>
</feature>
<dbReference type="PANTHER" id="PTHR11037:SF20">
    <property type="entry name" value="PROTEIN GRAINYHEAD"/>
    <property type="match status" value="1"/>
</dbReference>
<comment type="subcellular location">
    <subcellularLocation>
        <location evidence="1">Nucleus</location>
    </subcellularLocation>
</comment>